<gene>
    <name evidence="6" type="ORF">GVO57_12620</name>
</gene>
<dbReference type="KEGG" id="schy:GVO57_12620"/>
<organism evidence="6 7">
    <name type="scientific">Sphingomonas changnyeongensis</name>
    <dbReference type="NCBI Taxonomy" id="2698679"/>
    <lineage>
        <taxon>Bacteria</taxon>
        <taxon>Pseudomonadati</taxon>
        <taxon>Pseudomonadota</taxon>
        <taxon>Alphaproteobacteria</taxon>
        <taxon>Sphingomonadales</taxon>
        <taxon>Sphingomonadaceae</taxon>
        <taxon>Sphingomonas</taxon>
    </lineage>
</organism>
<evidence type="ECO:0000256" key="1">
    <source>
        <dbReference type="ARBA" id="ARBA00004370"/>
    </source>
</evidence>
<dbReference type="GO" id="GO:0030150">
    <property type="term" value="P:protein import into mitochondrial matrix"/>
    <property type="evidence" value="ECO:0007669"/>
    <property type="project" value="TreeGrafter"/>
</dbReference>
<feature type="domain" description="Tim44-like" evidence="5">
    <location>
        <begin position="69"/>
        <end position="215"/>
    </location>
</feature>
<proteinExistence type="inferred from homology"/>
<protein>
    <submittedName>
        <fullName evidence="6">Tim44/TimA family putative adaptor protein</fullName>
    </submittedName>
</protein>
<dbReference type="Proteomes" id="UP000464468">
    <property type="component" value="Chromosome"/>
</dbReference>
<dbReference type="InterPro" id="IPR032710">
    <property type="entry name" value="NTF2-like_dom_sf"/>
</dbReference>
<keyword evidence="7" id="KW-1185">Reference proteome</keyword>
<name>A0A7Z2NX67_9SPHN</name>
<dbReference type="AlphaFoldDB" id="A0A7Z2NX67"/>
<dbReference type="InterPro" id="IPR016985">
    <property type="entry name" value="UCP031890_Tim44-rel"/>
</dbReference>
<dbReference type="InterPro" id="IPR007379">
    <property type="entry name" value="Tim44-like_dom"/>
</dbReference>
<dbReference type="PANTHER" id="PTHR10721">
    <property type="entry name" value="MITOCHONDRIAL IMPORT INNER MEMBRANE TRANSLOCASE SUBUNIT TIM44"/>
    <property type="match status" value="1"/>
</dbReference>
<keyword evidence="4" id="KW-0472">Membrane</keyword>
<accession>A0A7Z2NX67</accession>
<comment type="subcellular location">
    <subcellularLocation>
        <location evidence="1">Membrane</location>
    </subcellularLocation>
</comment>
<dbReference type="PANTHER" id="PTHR10721:SF1">
    <property type="entry name" value="MITOCHONDRIAL IMPORT INNER MEMBRANE TRANSLOCASE SUBUNIT TIM44"/>
    <property type="match status" value="1"/>
</dbReference>
<dbReference type="RefSeq" id="WP_160593502.1">
    <property type="nucleotide sequence ID" value="NZ_CP047895.1"/>
</dbReference>
<dbReference type="EMBL" id="CP047895">
    <property type="protein sequence ID" value="QHL91493.1"/>
    <property type="molecule type" value="Genomic_DNA"/>
</dbReference>
<dbReference type="GO" id="GO:0016020">
    <property type="term" value="C:membrane"/>
    <property type="evidence" value="ECO:0007669"/>
    <property type="project" value="UniProtKB-SubCell"/>
</dbReference>
<evidence type="ECO:0000256" key="3">
    <source>
        <dbReference type="ARBA" id="ARBA00022946"/>
    </source>
</evidence>
<dbReference type="SMART" id="SM00978">
    <property type="entry name" value="Tim44"/>
    <property type="match status" value="1"/>
</dbReference>
<dbReference type="Pfam" id="PF04280">
    <property type="entry name" value="Tim44"/>
    <property type="match status" value="1"/>
</dbReference>
<evidence type="ECO:0000313" key="7">
    <source>
        <dbReference type="Proteomes" id="UP000464468"/>
    </source>
</evidence>
<evidence type="ECO:0000259" key="5">
    <source>
        <dbReference type="SMART" id="SM00978"/>
    </source>
</evidence>
<evidence type="ECO:0000313" key="6">
    <source>
        <dbReference type="EMBL" id="QHL91493.1"/>
    </source>
</evidence>
<reference evidence="6 7" key="1">
    <citation type="submission" date="2020-01" db="EMBL/GenBank/DDBJ databases">
        <title>Sphingomonas sp. C33 whole genome sequece.</title>
        <authorList>
            <person name="Park C."/>
        </authorList>
    </citation>
    <scope>NUCLEOTIDE SEQUENCE [LARGE SCALE GENOMIC DNA]</scope>
    <source>
        <strain evidence="6 7">C33</strain>
    </source>
</reference>
<comment type="similarity">
    <text evidence="2">Belongs to the Tim44 family.</text>
</comment>
<sequence length="217" mass="23250">MVGIVLLAMVAAFLALRLYMVLGKRSGHEQALPPKPTDERVVAHPAARALPDAPAEPALSTDSMIAPGAAAGVRQIVQTDSAFDVARFLDGAKGAYRMILEAFWRGDTDELGWLTGDEVREAFEQAIAARAEAGEVLDNRLVSIERAVITAARLEGRQAFVTVAFSADIAAVTRDTKGEVIAGSLTDAVSTEDVWTFSRTLRSNDPNWLLVETDEAA</sequence>
<dbReference type="InterPro" id="IPR039544">
    <property type="entry name" value="Tim44-like"/>
</dbReference>
<dbReference type="SUPFAM" id="SSF54427">
    <property type="entry name" value="NTF2-like"/>
    <property type="match status" value="1"/>
</dbReference>
<evidence type="ECO:0000256" key="4">
    <source>
        <dbReference type="ARBA" id="ARBA00023136"/>
    </source>
</evidence>
<dbReference type="GO" id="GO:0051087">
    <property type="term" value="F:protein-folding chaperone binding"/>
    <property type="evidence" value="ECO:0007669"/>
    <property type="project" value="TreeGrafter"/>
</dbReference>
<dbReference type="NCBIfam" id="NF033779">
    <property type="entry name" value="Tim44_TimA_adap"/>
    <property type="match status" value="1"/>
</dbReference>
<dbReference type="Gene3D" id="3.10.450.240">
    <property type="match status" value="1"/>
</dbReference>
<evidence type="ECO:0000256" key="2">
    <source>
        <dbReference type="ARBA" id="ARBA00009597"/>
    </source>
</evidence>
<dbReference type="PIRSF" id="PIRSF031890">
    <property type="entry name" value="UCP031890_transporter_Tim44"/>
    <property type="match status" value="1"/>
</dbReference>
<keyword evidence="3" id="KW-0809">Transit peptide</keyword>